<dbReference type="OrthoDB" id="8966470at2"/>
<evidence type="ECO:0008006" key="3">
    <source>
        <dbReference type="Google" id="ProtNLM"/>
    </source>
</evidence>
<evidence type="ECO:0000313" key="2">
    <source>
        <dbReference type="Proteomes" id="UP000072741"/>
    </source>
</evidence>
<dbReference type="RefSeq" id="WP_058643768.1">
    <property type="nucleotide sequence ID" value="NZ_LDSL01000140.1"/>
</dbReference>
<dbReference type="Proteomes" id="UP000072741">
    <property type="component" value="Unassembled WGS sequence"/>
</dbReference>
<proteinExistence type="predicted"/>
<accession>A0A147GNP7</accession>
<keyword evidence="2" id="KW-1185">Reference proteome</keyword>
<organism evidence="1 2">
    <name type="scientific">Pseudacidovorax intermedius</name>
    <dbReference type="NCBI Taxonomy" id="433924"/>
    <lineage>
        <taxon>Bacteria</taxon>
        <taxon>Pseudomonadati</taxon>
        <taxon>Pseudomonadota</taxon>
        <taxon>Betaproteobacteria</taxon>
        <taxon>Burkholderiales</taxon>
        <taxon>Comamonadaceae</taxon>
        <taxon>Pseudacidovorax</taxon>
    </lineage>
</organism>
<gene>
    <name evidence="1" type="ORF">NS331_20345</name>
</gene>
<dbReference type="AlphaFoldDB" id="A0A147GNP7"/>
<name>A0A147GNP7_9BURK</name>
<protein>
    <recommendedName>
        <fullName evidence="3">DUF937 domain-containing protein</fullName>
    </recommendedName>
</protein>
<dbReference type="EMBL" id="LDSL01000140">
    <property type="protein sequence ID" value="KTT15556.1"/>
    <property type="molecule type" value="Genomic_DNA"/>
</dbReference>
<evidence type="ECO:0000313" key="1">
    <source>
        <dbReference type="EMBL" id="KTT15556.1"/>
    </source>
</evidence>
<comment type="caution">
    <text evidence="1">The sequence shown here is derived from an EMBL/GenBank/DDBJ whole genome shotgun (WGS) entry which is preliminary data.</text>
</comment>
<reference evidence="1 2" key="1">
    <citation type="journal article" date="2016" name="Front. Microbiol.">
        <title>Genomic Resource of Rice Seed Associated Bacteria.</title>
        <authorList>
            <person name="Midha S."/>
            <person name="Bansal K."/>
            <person name="Sharma S."/>
            <person name="Kumar N."/>
            <person name="Patil P.P."/>
            <person name="Chaudhry V."/>
            <person name="Patil P.B."/>
        </authorList>
    </citation>
    <scope>NUCLEOTIDE SEQUENCE [LARGE SCALE GENOMIC DNA]</scope>
    <source>
        <strain evidence="1 2">NS331</strain>
    </source>
</reference>
<sequence>MDLQQLISEFAASPHGEQAMASLTDQGVDPGDAQDYLGHAVTAASEHAQAQQQGGSGGGHSFLAGFAAGLLHGDGFFKSLVDGGEGVLTGRIAESLANRAGLDGGTAATVAAALTPYVVAFLRQKMG</sequence>